<gene>
    <name evidence="1" type="ORF">SETIT_6G174200v2</name>
</gene>
<accession>A0A368RMY8</accession>
<dbReference type="AlphaFoldDB" id="A0A368RMY8"/>
<reference evidence="1" key="1">
    <citation type="journal article" date="2012" name="Nat. Biotechnol.">
        <title>Reference genome sequence of the model plant Setaria.</title>
        <authorList>
            <person name="Bennetzen J.L."/>
            <person name="Schmutz J."/>
            <person name="Wang H."/>
            <person name="Percifield R."/>
            <person name="Hawkins J."/>
            <person name="Pontaroli A.C."/>
            <person name="Estep M."/>
            <person name="Feng L."/>
            <person name="Vaughn J.N."/>
            <person name="Grimwood J."/>
            <person name="Jenkins J."/>
            <person name="Barry K."/>
            <person name="Lindquist E."/>
            <person name="Hellsten U."/>
            <person name="Deshpande S."/>
            <person name="Wang X."/>
            <person name="Wu X."/>
            <person name="Mitros T."/>
            <person name="Triplett J."/>
            <person name="Yang X."/>
            <person name="Ye C.Y."/>
            <person name="Mauro-Herrera M."/>
            <person name="Wang L."/>
            <person name="Li P."/>
            <person name="Sharma M."/>
            <person name="Sharma R."/>
            <person name="Ronald P.C."/>
            <person name="Panaud O."/>
            <person name="Kellogg E.A."/>
            <person name="Brutnell T.P."/>
            <person name="Doust A.N."/>
            <person name="Tuskan G.A."/>
            <person name="Rokhsar D."/>
            <person name="Devos K.M."/>
        </authorList>
    </citation>
    <scope>NUCLEOTIDE SEQUENCE [LARGE SCALE GENOMIC DNA]</scope>
    <source>
        <strain evidence="1">Yugu1</strain>
    </source>
</reference>
<proteinExistence type="predicted"/>
<protein>
    <submittedName>
        <fullName evidence="1">Uncharacterized protein</fullName>
    </submittedName>
</protein>
<evidence type="ECO:0000313" key="1">
    <source>
        <dbReference type="EMBL" id="RCV31404.1"/>
    </source>
</evidence>
<dbReference type="OrthoDB" id="10401134at2759"/>
<sequence length="66" mass="7314">MAALWFWDLRPGVRVLGFFGRMAGEEAVRSCSKIYMEAYTSLLSHCHGLDSAALSNLEKLHGKVAD</sequence>
<dbReference type="EMBL" id="CM003533">
    <property type="protein sequence ID" value="RCV31404.1"/>
    <property type="molecule type" value="Genomic_DNA"/>
</dbReference>
<reference evidence="1" key="2">
    <citation type="submission" date="2015-07" db="EMBL/GenBank/DDBJ databases">
        <authorList>
            <person name="Noorani M."/>
        </authorList>
    </citation>
    <scope>NUCLEOTIDE SEQUENCE</scope>
    <source>
        <strain evidence="1">Yugu1</strain>
    </source>
</reference>
<name>A0A368RMY8_SETIT</name>
<organism evidence="1">
    <name type="scientific">Setaria italica</name>
    <name type="common">Foxtail millet</name>
    <name type="synonym">Panicum italicum</name>
    <dbReference type="NCBI Taxonomy" id="4555"/>
    <lineage>
        <taxon>Eukaryota</taxon>
        <taxon>Viridiplantae</taxon>
        <taxon>Streptophyta</taxon>
        <taxon>Embryophyta</taxon>
        <taxon>Tracheophyta</taxon>
        <taxon>Spermatophyta</taxon>
        <taxon>Magnoliopsida</taxon>
        <taxon>Liliopsida</taxon>
        <taxon>Poales</taxon>
        <taxon>Poaceae</taxon>
        <taxon>PACMAD clade</taxon>
        <taxon>Panicoideae</taxon>
        <taxon>Panicodae</taxon>
        <taxon>Paniceae</taxon>
        <taxon>Cenchrinae</taxon>
        <taxon>Setaria</taxon>
    </lineage>
</organism>